<gene>
    <name evidence="2" type="ORF">CHH61_24375</name>
</gene>
<comment type="caution">
    <text evidence="2">The sequence shown here is derived from an EMBL/GenBank/DDBJ whole genome shotgun (WGS) entry which is preliminary data.</text>
</comment>
<dbReference type="InterPro" id="IPR014724">
    <property type="entry name" value="RNA_pol_RPB2_OB-fold"/>
</dbReference>
<dbReference type="RefSeq" id="WP_143118077.1">
    <property type="nucleotide sequence ID" value="NZ_NPBS01000535.1"/>
</dbReference>
<name>A0A268R4Q0_SHOCL</name>
<dbReference type="Pfam" id="PF00562">
    <property type="entry name" value="RNA_pol_Rpb2_6"/>
    <property type="match status" value="1"/>
</dbReference>
<sequence>DALRNLDERGIIRTGAEVKDGDLLVGKVTPKGVTELTAEERLLHAIFGEKAREVRDTSLRVPHGGGGIVLDVKVFNREDGDEL</sequence>
<dbReference type="SUPFAM" id="SSF64484">
    <property type="entry name" value="beta and beta-prime subunits of DNA dependent RNA-polymerase"/>
    <property type="match status" value="1"/>
</dbReference>
<accession>A0A268R4Q0</accession>
<evidence type="ECO:0000313" key="2">
    <source>
        <dbReference type="EMBL" id="PAF14856.1"/>
    </source>
</evidence>
<dbReference type="Gene3D" id="2.40.50.150">
    <property type="match status" value="1"/>
</dbReference>
<proteinExistence type="predicted"/>
<dbReference type="GO" id="GO:0003899">
    <property type="term" value="F:DNA-directed RNA polymerase activity"/>
    <property type="evidence" value="ECO:0007669"/>
    <property type="project" value="InterPro"/>
</dbReference>
<dbReference type="GO" id="GO:0003677">
    <property type="term" value="F:DNA binding"/>
    <property type="evidence" value="ECO:0007669"/>
    <property type="project" value="InterPro"/>
</dbReference>
<feature type="non-terminal residue" evidence="2">
    <location>
        <position position="1"/>
    </location>
</feature>
<dbReference type="AlphaFoldDB" id="A0A268R4Q0"/>
<feature type="domain" description="DNA-directed RNA polymerase subunit 2 hybrid-binding" evidence="1">
    <location>
        <begin position="2"/>
        <end position="79"/>
    </location>
</feature>
<dbReference type="InterPro" id="IPR007120">
    <property type="entry name" value="DNA-dir_RNAP_su2_dom"/>
</dbReference>
<dbReference type="Proteomes" id="UP000216133">
    <property type="component" value="Unassembled WGS sequence"/>
</dbReference>
<dbReference type="EMBL" id="NPBS01000535">
    <property type="protein sequence ID" value="PAF14856.1"/>
    <property type="molecule type" value="Genomic_DNA"/>
</dbReference>
<evidence type="ECO:0000259" key="1">
    <source>
        <dbReference type="Pfam" id="PF00562"/>
    </source>
</evidence>
<organism evidence="2 3">
    <name type="scientific">Shouchella clausii</name>
    <name type="common">Alkalihalobacillus clausii</name>
    <dbReference type="NCBI Taxonomy" id="79880"/>
    <lineage>
        <taxon>Bacteria</taxon>
        <taxon>Bacillati</taxon>
        <taxon>Bacillota</taxon>
        <taxon>Bacilli</taxon>
        <taxon>Bacillales</taxon>
        <taxon>Bacillaceae</taxon>
        <taxon>Shouchella</taxon>
    </lineage>
</organism>
<feature type="non-terminal residue" evidence="2">
    <location>
        <position position="83"/>
    </location>
</feature>
<protein>
    <recommendedName>
        <fullName evidence="1">DNA-directed RNA polymerase subunit 2 hybrid-binding domain-containing protein</fullName>
    </recommendedName>
</protein>
<dbReference type="GO" id="GO:0006351">
    <property type="term" value="P:DNA-templated transcription"/>
    <property type="evidence" value="ECO:0007669"/>
    <property type="project" value="InterPro"/>
</dbReference>
<reference evidence="2 3" key="1">
    <citation type="submission" date="2017-07" db="EMBL/GenBank/DDBJ databases">
        <title>Isolation and whole genome analysis of endospore-forming bacteria from heroin.</title>
        <authorList>
            <person name="Kalinowski J."/>
            <person name="Ahrens B."/>
            <person name="Al-Dilaimi A."/>
            <person name="Winkler A."/>
            <person name="Wibberg D."/>
            <person name="Schleenbecker U."/>
            <person name="Ruckert C."/>
            <person name="Wolfel R."/>
            <person name="Grass G."/>
        </authorList>
    </citation>
    <scope>NUCLEOTIDE SEQUENCE [LARGE SCALE GENOMIC DNA]</scope>
    <source>
        <strain evidence="2 3">7523-2</strain>
    </source>
</reference>
<evidence type="ECO:0000313" key="3">
    <source>
        <dbReference type="Proteomes" id="UP000216133"/>
    </source>
</evidence>